<keyword evidence="2" id="KW-1133">Transmembrane helix</keyword>
<dbReference type="OrthoDB" id="552049at2759"/>
<keyword evidence="5" id="KW-1185">Reference proteome</keyword>
<feature type="transmembrane region" description="Helical" evidence="2">
    <location>
        <begin position="115"/>
        <end position="135"/>
    </location>
</feature>
<evidence type="ECO:0000259" key="3">
    <source>
        <dbReference type="Pfam" id="PF14308"/>
    </source>
</evidence>
<dbReference type="Pfam" id="PF14308">
    <property type="entry name" value="DnaJ-X"/>
    <property type="match status" value="2"/>
</dbReference>
<feature type="domain" description="DNAJ-containing protein X-domain" evidence="3">
    <location>
        <begin position="155"/>
        <end position="203"/>
    </location>
</feature>
<dbReference type="Proteomes" id="UP000673691">
    <property type="component" value="Unassembled WGS sequence"/>
</dbReference>
<dbReference type="PANTHER" id="PTHR44924:SF1">
    <property type="entry name" value="DNAJ SUBFAMILY A MEMBER 2"/>
    <property type="match status" value="1"/>
</dbReference>
<evidence type="ECO:0000313" key="5">
    <source>
        <dbReference type="Proteomes" id="UP000673691"/>
    </source>
</evidence>
<sequence length="260" mass="29033">MIRAEAEELKSESYGVELLHSIGYTYSSKARQYLGKDVAFGVPKFFQQVREKGHIISETVSTLRSAIDLRQSFSQLQEAQKNGTLDAAGQARLEEMAAQKVGILRFQPLFWSSRVLAFSFFFRLIILLSSILTVLHHPLLLPARPALLFLPFGEQGLSAIWQTSKLDVESVLRDVCDKVLGDPDAPNDLLRRRAEGLKIIGKVRRFSVHFFFGVGPGTLSLLNAFGRLKRGLFEGERAGRRPQGLAEEEGGWFAAQREAA</sequence>
<dbReference type="PANTHER" id="PTHR44924">
    <property type="entry name" value="DNAJ SUBFAMILY A MEMBER 2"/>
    <property type="match status" value="1"/>
</dbReference>
<feature type="domain" description="DNAJ-containing protein X-domain" evidence="3">
    <location>
        <begin position="2"/>
        <end position="101"/>
    </location>
</feature>
<accession>A0A8H7ZW85</accession>
<comment type="caution">
    <text evidence="4">The sequence shown here is derived from an EMBL/GenBank/DDBJ whole genome shotgun (WGS) entry which is preliminary data.</text>
</comment>
<gene>
    <name evidence="4" type="ORF">BJ554DRAFT_7642</name>
</gene>
<name>A0A8H7ZW85_9FUNG</name>
<evidence type="ECO:0000313" key="4">
    <source>
        <dbReference type="EMBL" id="KAG5460322.1"/>
    </source>
</evidence>
<protein>
    <submittedName>
        <fullName evidence="4">X-domain of DnaJ-containing-domain-containing protein</fullName>
    </submittedName>
</protein>
<reference evidence="4 5" key="1">
    <citation type="journal article" name="Sci. Rep.">
        <title>Genome-scale phylogenetic analyses confirm Olpidium as the closest living zoosporic fungus to the non-flagellated, terrestrial fungi.</title>
        <authorList>
            <person name="Chang Y."/>
            <person name="Rochon D."/>
            <person name="Sekimoto S."/>
            <person name="Wang Y."/>
            <person name="Chovatia M."/>
            <person name="Sandor L."/>
            <person name="Salamov A."/>
            <person name="Grigoriev I.V."/>
            <person name="Stajich J.E."/>
            <person name="Spatafora J.W."/>
        </authorList>
    </citation>
    <scope>NUCLEOTIDE SEQUENCE [LARGE SCALE GENOMIC DNA]</scope>
    <source>
        <strain evidence="4">S191</strain>
    </source>
</reference>
<keyword evidence="2" id="KW-0472">Membrane</keyword>
<dbReference type="AlphaFoldDB" id="A0A8H7ZW85"/>
<keyword evidence="2" id="KW-0812">Transmembrane</keyword>
<evidence type="ECO:0000256" key="2">
    <source>
        <dbReference type="SAM" id="Phobius"/>
    </source>
</evidence>
<proteinExistence type="predicted"/>
<evidence type="ECO:0000256" key="1">
    <source>
        <dbReference type="SAM" id="MobiDB-lite"/>
    </source>
</evidence>
<dbReference type="InterPro" id="IPR026894">
    <property type="entry name" value="DnaJ_X"/>
</dbReference>
<organism evidence="4 5">
    <name type="scientific">Olpidium bornovanus</name>
    <dbReference type="NCBI Taxonomy" id="278681"/>
    <lineage>
        <taxon>Eukaryota</taxon>
        <taxon>Fungi</taxon>
        <taxon>Fungi incertae sedis</taxon>
        <taxon>Olpidiomycota</taxon>
        <taxon>Olpidiomycotina</taxon>
        <taxon>Olpidiomycetes</taxon>
        <taxon>Olpidiales</taxon>
        <taxon>Olpidiaceae</taxon>
        <taxon>Olpidium</taxon>
    </lineage>
</organism>
<feature type="non-terminal residue" evidence="4">
    <location>
        <position position="260"/>
    </location>
</feature>
<dbReference type="EMBL" id="JAEFCI010005390">
    <property type="protein sequence ID" value="KAG5460322.1"/>
    <property type="molecule type" value="Genomic_DNA"/>
</dbReference>
<feature type="region of interest" description="Disordered" evidence="1">
    <location>
        <begin position="239"/>
        <end position="260"/>
    </location>
</feature>